<dbReference type="PRINTS" id="PR00105">
    <property type="entry name" value="C5METTRFRASE"/>
</dbReference>
<proteinExistence type="inferred from homology"/>
<dbReference type="GO" id="GO:0044027">
    <property type="term" value="P:negative regulation of gene expression via chromosomal CpG island methylation"/>
    <property type="evidence" value="ECO:0007669"/>
    <property type="project" value="TreeGrafter"/>
</dbReference>
<dbReference type="PROSITE" id="PS51679">
    <property type="entry name" value="SAM_MT_C5"/>
    <property type="match status" value="1"/>
</dbReference>
<dbReference type="Gene3D" id="3.40.50.150">
    <property type="entry name" value="Vaccinia Virus protein VP39"/>
    <property type="match status" value="1"/>
</dbReference>
<organism evidence="8 9">
    <name type="scientific">Lachnoanaerobaculum saburreum</name>
    <dbReference type="NCBI Taxonomy" id="467210"/>
    <lineage>
        <taxon>Bacteria</taxon>
        <taxon>Bacillati</taxon>
        <taxon>Bacillota</taxon>
        <taxon>Clostridia</taxon>
        <taxon>Lachnospirales</taxon>
        <taxon>Lachnospiraceae</taxon>
        <taxon>Lachnoanaerobaculum</taxon>
    </lineage>
</organism>
<keyword evidence="2 5" id="KW-0808">Transferase</keyword>
<keyword evidence="9" id="KW-1185">Reference proteome</keyword>
<evidence type="ECO:0000256" key="6">
    <source>
        <dbReference type="RuleBase" id="RU000416"/>
    </source>
</evidence>
<keyword evidence="3 5" id="KW-0949">S-adenosyl-L-methionine</keyword>
<comment type="catalytic activity">
    <reaction evidence="7">
        <text>a 2'-deoxycytidine in DNA + S-adenosyl-L-methionine = a 5-methyl-2'-deoxycytidine in DNA + S-adenosyl-L-homocysteine + H(+)</text>
        <dbReference type="Rhea" id="RHEA:13681"/>
        <dbReference type="Rhea" id="RHEA-COMP:11369"/>
        <dbReference type="Rhea" id="RHEA-COMP:11370"/>
        <dbReference type="ChEBI" id="CHEBI:15378"/>
        <dbReference type="ChEBI" id="CHEBI:57856"/>
        <dbReference type="ChEBI" id="CHEBI:59789"/>
        <dbReference type="ChEBI" id="CHEBI:85452"/>
        <dbReference type="ChEBI" id="CHEBI:85454"/>
        <dbReference type="EC" id="2.1.1.37"/>
    </reaction>
</comment>
<dbReference type="Gene3D" id="3.90.120.10">
    <property type="entry name" value="DNA Methylase, subunit A, domain 2"/>
    <property type="match status" value="1"/>
</dbReference>
<dbReference type="PANTHER" id="PTHR10629">
    <property type="entry name" value="CYTOSINE-SPECIFIC METHYLTRANSFERASE"/>
    <property type="match status" value="1"/>
</dbReference>
<dbReference type="STRING" id="467210.HMPREF1866_00362"/>
<dbReference type="InterPro" id="IPR050390">
    <property type="entry name" value="C5-Methyltransferase"/>
</dbReference>
<gene>
    <name evidence="8" type="ORF">HMPREF1866_00362</name>
</gene>
<dbReference type="GO" id="GO:0003886">
    <property type="term" value="F:DNA (cytosine-5-)-methyltransferase activity"/>
    <property type="evidence" value="ECO:0007669"/>
    <property type="project" value="UniProtKB-EC"/>
</dbReference>
<dbReference type="InterPro" id="IPR018117">
    <property type="entry name" value="C5_DNA_meth_AS"/>
</dbReference>
<accession>A0A133ZYU3</accession>
<dbReference type="InterPro" id="IPR001525">
    <property type="entry name" value="C5_MeTfrase"/>
</dbReference>
<dbReference type="GO" id="GO:0003677">
    <property type="term" value="F:DNA binding"/>
    <property type="evidence" value="ECO:0007669"/>
    <property type="project" value="TreeGrafter"/>
</dbReference>
<dbReference type="Pfam" id="PF00145">
    <property type="entry name" value="DNA_methylase"/>
    <property type="match status" value="1"/>
</dbReference>
<keyword evidence="4" id="KW-0680">Restriction system</keyword>
<protein>
    <recommendedName>
        <fullName evidence="7">Cytosine-specific methyltransferase</fullName>
        <ecNumber evidence="7">2.1.1.37</ecNumber>
    </recommendedName>
</protein>
<dbReference type="GO" id="GO:0009307">
    <property type="term" value="P:DNA restriction-modification system"/>
    <property type="evidence" value="ECO:0007669"/>
    <property type="project" value="UniProtKB-KW"/>
</dbReference>
<dbReference type="Proteomes" id="UP000070394">
    <property type="component" value="Unassembled WGS sequence"/>
</dbReference>
<evidence type="ECO:0000256" key="2">
    <source>
        <dbReference type="ARBA" id="ARBA00022679"/>
    </source>
</evidence>
<evidence type="ECO:0000256" key="4">
    <source>
        <dbReference type="ARBA" id="ARBA00022747"/>
    </source>
</evidence>
<evidence type="ECO:0000256" key="3">
    <source>
        <dbReference type="ARBA" id="ARBA00022691"/>
    </source>
</evidence>
<sequence length="359" mass="40207">MKGGNNNMSITAVDLFCGIGGLTHGLEDAGIPVSVGFDIDESCRFSYEINNNAKFVCKDVSNLTSNDIKAYYPKNATKVLVGCAPCQPFSRYSGKYRKNGHMDDKWRLLYSFASIIKGFTPEIISMENVPGLMQEQVFNDFKVSLIRLGYNIDVNVVDCASYGVPQNRKRLVLLASRLGNISLIPPLYKPEQYITVRDSISHLPKIKDGETSDIDPLHTSSKLSELNKRRIIQSKQGGTWRDWDESLILSCHKKKTGLSYSSVYGRMEWDKPSPTITTQFFGYGNGRFGHPEQNRAISIREGAILQSFPPDYVFYDSNKVKVRREIAAHIGNAVPVKLGQAIGISIRRHLEEVENGRKG</sequence>
<dbReference type="SUPFAM" id="SSF53335">
    <property type="entry name" value="S-adenosyl-L-methionine-dependent methyltransferases"/>
    <property type="match status" value="1"/>
</dbReference>
<dbReference type="EC" id="2.1.1.37" evidence="7"/>
<evidence type="ECO:0000313" key="8">
    <source>
        <dbReference type="EMBL" id="KXB60581.1"/>
    </source>
</evidence>
<reference evidence="9" key="1">
    <citation type="submission" date="2016-01" db="EMBL/GenBank/DDBJ databases">
        <authorList>
            <person name="Mitreva M."/>
            <person name="Pepin K.H."/>
            <person name="Mihindukulasuriya K.A."/>
            <person name="Fulton R."/>
            <person name="Fronick C."/>
            <person name="O'Laughlin M."/>
            <person name="Miner T."/>
            <person name="Herter B."/>
            <person name="Rosa B.A."/>
            <person name="Cordes M."/>
            <person name="Tomlinson C."/>
            <person name="Wollam A."/>
            <person name="Palsikar V.B."/>
            <person name="Mardis E.R."/>
            <person name="Wilson R.K."/>
        </authorList>
    </citation>
    <scope>NUCLEOTIDE SEQUENCE [LARGE SCALE GENOMIC DNA]</scope>
    <source>
        <strain evidence="9">DNF00896</strain>
    </source>
</reference>
<keyword evidence="1 5" id="KW-0489">Methyltransferase</keyword>
<evidence type="ECO:0000256" key="5">
    <source>
        <dbReference type="PROSITE-ProRule" id="PRU01016"/>
    </source>
</evidence>
<dbReference type="PATRIC" id="fig|467210.3.peg.357"/>
<dbReference type="PANTHER" id="PTHR10629:SF52">
    <property type="entry name" value="DNA (CYTOSINE-5)-METHYLTRANSFERASE 1"/>
    <property type="match status" value="1"/>
</dbReference>
<name>A0A133ZYU3_9FIRM</name>
<dbReference type="InterPro" id="IPR029063">
    <property type="entry name" value="SAM-dependent_MTases_sf"/>
</dbReference>
<evidence type="ECO:0000256" key="7">
    <source>
        <dbReference type="RuleBase" id="RU000417"/>
    </source>
</evidence>
<evidence type="ECO:0000313" key="9">
    <source>
        <dbReference type="Proteomes" id="UP000070394"/>
    </source>
</evidence>
<dbReference type="AlphaFoldDB" id="A0A133ZYU3"/>
<evidence type="ECO:0000256" key="1">
    <source>
        <dbReference type="ARBA" id="ARBA00022603"/>
    </source>
</evidence>
<dbReference type="EMBL" id="LSDA01000011">
    <property type="protein sequence ID" value="KXB60581.1"/>
    <property type="molecule type" value="Genomic_DNA"/>
</dbReference>
<comment type="caution">
    <text evidence="8">The sequence shown here is derived from an EMBL/GenBank/DDBJ whole genome shotgun (WGS) entry which is preliminary data.</text>
</comment>
<feature type="active site" evidence="5">
    <location>
        <position position="86"/>
    </location>
</feature>
<dbReference type="GO" id="GO:0032259">
    <property type="term" value="P:methylation"/>
    <property type="evidence" value="ECO:0007669"/>
    <property type="project" value="UniProtKB-KW"/>
</dbReference>
<dbReference type="NCBIfam" id="TIGR00675">
    <property type="entry name" value="dcm"/>
    <property type="match status" value="1"/>
</dbReference>
<dbReference type="PROSITE" id="PS00094">
    <property type="entry name" value="C5_MTASE_1"/>
    <property type="match status" value="1"/>
</dbReference>
<comment type="similarity">
    <text evidence="5 6">Belongs to the class I-like SAM-binding methyltransferase superfamily. C5-methyltransferase family.</text>
</comment>